<comment type="caution">
    <text evidence="1">The sequence shown here is derived from an EMBL/GenBank/DDBJ whole genome shotgun (WGS) entry which is preliminary data.</text>
</comment>
<dbReference type="AlphaFoldDB" id="A0A9D4QM99"/>
<sequence>MSIDFVTGSHPETKKITKIDGKECTDRFDVHVTTGQEVALGSSNVVKTYIPICRTHSDIIFEFYASTDTNPSYITDPNCRKIGHLIVDVASSGDDLSVIVKMIFGDTELRVEAVENATQKPSRCTPNFLG</sequence>
<name>A0A9D4QM99_DREPO</name>
<dbReference type="PANTHER" id="PTHR14187">
    <property type="entry name" value="ALPHA KINASE/ELONGATION FACTOR 2 KINASE"/>
    <property type="match status" value="1"/>
</dbReference>
<organism evidence="1 2">
    <name type="scientific">Dreissena polymorpha</name>
    <name type="common">Zebra mussel</name>
    <name type="synonym">Mytilus polymorpha</name>
    <dbReference type="NCBI Taxonomy" id="45954"/>
    <lineage>
        <taxon>Eukaryota</taxon>
        <taxon>Metazoa</taxon>
        <taxon>Spiralia</taxon>
        <taxon>Lophotrochozoa</taxon>
        <taxon>Mollusca</taxon>
        <taxon>Bivalvia</taxon>
        <taxon>Autobranchia</taxon>
        <taxon>Heteroconchia</taxon>
        <taxon>Euheterodonta</taxon>
        <taxon>Imparidentia</taxon>
        <taxon>Neoheterodontei</taxon>
        <taxon>Myida</taxon>
        <taxon>Dreissenoidea</taxon>
        <taxon>Dreissenidae</taxon>
        <taxon>Dreissena</taxon>
    </lineage>
</organism>
<reference evidence="1" key="1">
    <citation type="journal article" date="2019" name="bioRxiv">
        <title>The Genome of the Zebra Mussel, Dreissena polymorpha: A Resource for Invasive Species Research.</title>
        <authorList>
            <person name="McCartney M.A."/>
            <person name="Auch B."/>
            <person name="Kono T."/>
            <person name="Mallez S."/>
            <person name="Zhang Y."/>
            <person name="Obille A."/>
            <person name="Becker A."/>
            <person name="Abrahante J.E."/>
            <person name="Garbe J."/>
            <person name="Badalamenti J.P."/>
            <person name="Herman A."/>
            <person name="Mangelson H."/>
            <person name="Liachko I."/>
            <person name="Sullivan S."/>
            <person name="Sone E.D."/>
            <person name="Koren S."/>
            <person name="Silverstein K.A.T."/>
            <person name="Beckman K.B."/>
            <person name="Gohl D.M."/>
        </authorList>
    </citation>
    <scope>NUCLEOTIDE SEQUENCE</scope>
    <source>
        <strain evidence="1">Duluth1</strain>
        <tissue evidence="1">Whole animal</tissue>
    </source>
</reference>
<protein>
    <submittedName>
        <fullName evidence="1">Uncharacterized protein</fullName>
    </submittedName>
</protein>
<evidence type="ECO:0000313" key="1">
    <source>
        <dbReference type="EMBL" id="KAH3835290.1"/>
    </source>
</evidence>
<accession>A0A9D4QM99</accession>
<dbReference type="PANTHER" id="PTHR14187:SF5">
    <property type="entry name" value="HEAT SHOCK 70 KDA PROTEIN 12A"/>
    <property type="match status" value="1"/>
</dbReference>
<proteinExistence type="predicted"/>
<keyword evidence="2" id="KW-1185">Reference proteome</keyword>
<dbReference type="EMBL" id="JAIWYP010000004">
    <property type="protein sequence ID" value="KAH3835290.1"/>
    <property type="molecule type" value="Genomic_DNA"/>
</dbReference>
<dbReference type="Proteomes" id="UP000828390">
    <property type="component" value="Unassembled WGS sequence"/>
</dbReference>
<evidence type="ECO:0000313" key="2">
    <source>
        <dbReference type="Proteomes" id="UP000828390"/>
    </source>
</evidence>
<gene>
    <name evidence="1" type="ORF">DPMN_108639</name>
</gene>
<reference evidence="1" key="2">
    <citation type="submission" date="2020-11" db="EMBL/GenBank/DDBJ databases">
        <authorList>
            <person name="McCartney M.A."/>
            <person name="Auch B."/>
            <person name="Kono T."/>
            <person name="Mallez S."/>
            <person name="Becker A."/>
            <person name="Gohl D.M."/>
            <person name="Silverstein K.A.T."/>
            <person name="Koren S."/>
            <person name="Bechman K.B."/>
            <person name="Herman A."/>
            <person name="Abrahante J.E."/>
            <person name="Garbe J."/>
        </authorList>
    </citation>
    <scope>NUCLEOTIDE SEQUENCE</scope>
    <source>
        <strain evidence="1">Duluth1</strain>
        <tissue evidence="1">Whole animal</tissue>
    </source>
</reference>